<evidence type="ECO:0000313" key="5">
    <source>
        <dbReference type="Proteomes" id="UP000242913"/>
    </source>
</evidence>
<dbReference type="Pfam" id="PF20965">
    <property type="entry name" value="DZF_C"/>
    <property type="match status" value="1"/>
</dbReference>
<organism evidence="4 5">
    <name type="scientific">Onchocerca flexuosa</name>
    <dbReference type="NCBI Taxonomy" id="387005"/>
    <lineage>
        <taxon>Eukaryota</taxon>
        <taxon>Metazoa</taxon>
        <taxon>Ecdysozoa</taxon>
        <taxon>Nematoda</taxon>
        <taxon>Chromadorea</taxon>
        <taxon>Rhabditida</taxon>
        <taxon>Spirurina</taxon>
        <taxon>Spiruromorpha</taxon>
        <taxon>Filarioidea</taxon>
        <taxon>Onchocercidae</taxon>
        <taxon>Onchocerca</taxon>
    </lineage>
</organism>
<dbReference type="AlphaFoldDB" id="A0A238BKG4"/>
<dbReference type="PROSITE" id="PS51703">
    <property type="entry name" value="DZF"/>
    <property type="match status" value="1"/>
</dbReference>
<accession>A0A238BKG4</accession>
<dbReference type="InterPro" id="IPR006561">
    <property type="entry name" value="DZF_dom"/>
</dbReference>
<dbReference type="GO" id="GO:0003725">
    <property type="term" value="F:double-stranded RNA binding"/>
    <property type="evidence" value="ECO:0007669"/>
    <property type="project" value="TreeGrafter"/>
</dbReference>
<dbReference type="InterPro" id="IPR049402">
    <property type="entry name" value="DZF_dom_C"/>
</dbReference>
<protein>
    <recommendedName>
        <fullName evidence="3">DZF domain-containing protein</fullName>
    </recommendedName>
</protein>
<dbReference type="OrthoDB" id="8898434at2759"/>
<gene>
    <name evidence="4" type="ORF">X798_07096</name>
</gene>
<evidence type="ECO:0000313" key="4">
    <source>
        <dbReference type="EMBL" id="OZC05927.1"/>
    </source>
</evidence>
<evidence type="ECO:0000256" key="1">
    <source>
        <dbReference type="SAM" id="MobiDB-lite"/>
    </source>
</evidence>
<proteinExistence type="predicted"/>
<feature type="region of interest" description="Disordered" evidence="1">
    <location>
        <begin position="138"/>
        <end position="172"/>
    </location>
</feature>
<name>A0A238BKG4_9BILA</name>
<evidence type="ECO:0000259" key="3">
    <source>
        <dbReference type="PROSITE" id="PS51703"/>
    </source>
</evidence>
<sequence>MRFLFSIIAFISLSEGDGATAAAGAKAAPPKDPLPKVPCLEALAELRHAKWFQVRCSNLQSAAITLRILRDVRQRVQTWQPLKAWTTELLVEKVLSSLGAPLSPGDALRRVFEAIASGILFSMLAIDRLPDIRNNYASGNSAASGSGSGNTSNDRKRPRDCNASLDDGEVVG</sequence>
<keyword evidence="2" id="KW-0732">Signal</keyword>
<dbReference type="EMBL" id="KZ270325">
    <property type="protein sequence ID" value="OZC05927.1"/>
    <property type="molecule type" value="Genomic_DNA"/>
</dbReference>
<dbReference type="Gene3D" id="1.10.1410.40">
    <property type="match status" value="1"/>
</dbReference>
<feature type="signal peptide" evidence="2">
    <location>
        <begin position="1"/>
        <end position="16"/>
    </location>
</feature>
<dbReference type="Proteomes" id="UP000242913">
    <property type="component" value="Unassembled WGS sequence"/>
</dbReference>
<keyword evidence="5" id="KW-1185">Reference proteome</keyword>
<dbReference type="PANTHER" id="PTHR45762:SF3">
    <property type="entry name" value="ZINC-FINGER PROTEIN AT 72D, ISOFORM B"/>
    <property type="match status" value="1"/>
</dbReference>
<dbReference type="GO" id="GO:0003727">
    <property type="term" value="F:single-stranded RNA binding"/>
    <property type="evidence" value="ECO:0007669"/>
    <property type="project" value="TreeGrafter"/>
</dbReference>
<feature type="domain" description="DZF" evidence="3">
    <location>
        <begin position="1"/>
        <end position="172"/>
    </location>
</feature>
<reference evidence="4 5" key="1">
    <citation type="submission" date="2015-12" db="EMBL/GenBank/DDBJ databases">
        <title>Draft genome of the nematode, Onchocerca flexuosa.</title>
        <authorList>
            <person name="Mitreva M."/>
        </authorList>
    </citation>
    <scope>NUCLEOTIDE SEQUENCE [LARGE SCALE GENOMIC DNA]</scope>
    <source>
        <strain evidence="4">Red Deer</strain>
    </source>
</reference>
<feature type="chain" id="PRO_5013144800" description="DZF domain-containing protein" evidence="2">
    <location>
        <begin position="17"/>
        <end position="172"/>
    </location>
</feature>
<dbReference type="GO" id="GO:0071011">
    <property type="term" value="C:precatalytic spliceosome"/>
    <property type="evidence" value="ECO:0007669"/>
    <property type="project" value="TreeGrafter"/>
</dbReference>
<feature type="compositionally biased region" description="Low complexity" evidence="1">
    <location>
        <begin position="138"/>
        <end position="152"/>
    </location>
</feature>
<dbReference type="SMART" id="SM00572">
    <property type="entry name" value="DZF"/>
    <property type="match status" value="1"/>
</dbReference>
<evidence type="ECO:0000256" key="2">
    <source>
        <dbReference type="SAM" id="SignalP"/>
    </source>
</evidence>
<dbReference type="PANTHER" id="PTHR45762">
    <property type="entry name" value="ZINC FINGER RNA-BINDING PROTEIN"/>
    <property type="match status" value="1"/>
</dbReference>